<feature type="non-terminal residue" evidence="3">
    <location>
        <position position="130"/>
    </location>
</feature>
<dbReference type="AlphaFoldDB" id="A0A8S3YXW5"/>
<dbReference type="GO" id="GO:0016020">
    <property type="term" value="C:membrane"/>
    <property type="evidence" value="ECO:0007669"/>
    <property type="project" value="InterPro"/>
</dbReference>
<organism evidence="3 4">
    <name type="scientific">Candidula unifasciata</name>
    <dbReference type="NCBI Taxonomy" id="100452"/>
    <lineage>
        <taxon>Eukaryota</taxon>
        <taxon>Metazoa</taxon>
        <taxon>Spiralia</taxon>
        <taxon>Lophotrochozoa</taxon>
        <taxon>Mollusca</taxon>
        <taxon>Gastropoda</taxon>
        <taxon>Heterobranchia</taxon>
        <taxon>Euthyneura</taxon>
        <taxon>Panpulmonata</taxon>
        <taxon>Eupulmonata</taxon>
        <taxon>Stylommatophora</taxon>
        <taxon>Helicina</taxon>
        <taxon>Helicoidea</taxon>
        <taxon>Geomitridae</taxon>
        <taxon>Candidula</taxon>
    </lineage>
</organism>
<sequence length="130" mass="15084">FLICSLSFITFSVEKDLPQNRLQLSFTLVLTAVAFKSVVNQSLPRISYLTYMDKYLLTSMIMMSAICTWHGIVTTIKTDRPSLDYIEHIVLGALGVIYLVYNVGFCIMIYLFPCRKRRIMAQKDREHYKV</sequence>
<evidence type="ECO:0000313" key="3">
    <source>
        <dbReference type="EMBL" id="CAG5120505.1"/>
    </source>
</evidence>
<dbReference type="InterPro" id="IPR038050">
    <property type="entry name" value="Neuro_actylchol_rec"/>
</dbReference>
<dbReference type="Gene3D" id="1.20.58.390">
    <property type="entry name" value="Neurotransmitter-gated ion-channel transmembrane domain"/>
    <property type="match status" value="1"/>
</dbReference>
<keyword evidence="1" id="KW-0472">Membrane</keyword>
<protein>
    <recommendedName>
        <fullName evidence="2">Neurotransmitter-gated ion-channel transmembrane domain-containing protein</fullName>
    </recommendedName>
</protein>
<dbReference type="InterPro" id="IPR006029">
    <property type="entry name" value="Neurotrans-gated_channel_TM"/>
</dbReference>
<feature type="transmembrane region" description="Helical" evidence="1">
    <location>
        <begin position="88"/>
        <end position="112"/>
    </location>
</feature>
<accession>A0A8S3YXW5</accession>
<dbReference type="InterPro" id="IPR036719">
    <property type="entry name" value="Neuro-gated_channel_TM_sf"/>
</dbReference>
<keyword evidence="1" id="KW-1133">Transmembrane helix</keyword>
<feature type="transmembrane region" description="Helical" evidence="1">
    <location>
        <begin position="55"/>
        <end position="76"/>
    </location>
</feature>
<comment type="caution">
    <text evidence="3">The sequence shown here is derived from an EMBL/GenBank/DDBJ whole genome shotgun (WGS) entry which is preliminary data.</text>
</comment>
<keyword evidence="4" id="KW-1185">Reference proteome</keyword>
<dbReference type="Proteomes" id="UP000678393">
    <property type="component" value="Unassembled WGS sequence"/>
</dbReference>
<proteinExistence type="predicted"/>
<name>A0A8S3YXW5_9EUPU</name>
<evidence type="ECO:0000256" key="1">
    <source>
        <dbReference type="SAM" id="Phobius"/>
    </source>
</evidence>
<gene>
    <name evidence="3" type="ORF">CUNI_LOCUS6063</name>
</gene>
<dbReference type="SUPFAM" id="SSF90112">
    <property type="entry name" value="Neurotransmitter-gated ion-channel transmembrane pore"/>
    <property type="match status" value="1"/>
</dbReference>
<feature type="non-terminal residue" evidence="3">
    <location>
        <position position="1"/>
    </location>
</feature>
<keyword evidence="1" id="KW-0812">Transmembrane</keyword>
<reference evidence="3" key="1">
    <citation type="submission" date="2021-04" db="EMBL/GenBank/DDBJ databases">
        <authorList>
            <consortium name="Molecular Ecology Group"/>
        </authorList>
    </citation>
    <scope>NUCLEOTIDE SEQUENCE</scope>
</reference>
<dbReference type="Pfam" id="PF02932">
    <property type="entry name" value="Neur_chan_memb"/>
    <property type="match status" value="1"/>
</dbReference>
<dbReference type="GO" id="GO:0006811">
    <property type="term" value="P:monoatomic ion transport"/>
    <property type="evidence" value="ECO:0007669"/>
    <property type="project" value="InterPro"/>
</dbReference>
<evidence type="ECO:0000259" key="2">
    <source>
        <dbReference type="Pfam" id="PF02932"/>
    </source>
</evidence>
<evidence type="ECO:0000313" key="4">
    <source>
        <dbReference type="Proteomes" id="UP000678393"/>
    </source>
</evidence>
<dbReference type="OrthoDB" id="203862at2759"/>
<feature type="domain" description="Neurotransmitter-gated ion-channel transmembrane" evidence="2">
    <location>
        <begin position="2"/>
        <end position="78"/>
    </location>
</feature>
<dbReference type="EMBL" id="CAJHNH020000912">
    <property type="protein sequence ID" value="CAG5120505.1"/>
    <property type="molecule type" value="Genomic_DNA"/>
</dbReference>